<dbReference type="InterPro" id="IPR016142">
    <property type="entry name" value="Citrate_synth-like_lrg_a-sub"/>
</dbReference>
<dbReference type="eggNOG" id="KOG2617">
    <property type="taxonomic scope" value="Eukaryota"/>
</dbReference>
<dbReference type="InterPro" id="IPR002020">
    <property type="entry name" value="Citrate_synthase"/>
</dbReference>
<dbReference type="Gene3D" id="1.10.230.10">
    <property type="entry name" value="Cytochrome P450-Terp, domain 2"/>
    <property type="match status" value="1"/>
</dbReference>
<organism evidence="3">
    <name type="scientific">Fonticula alba</name>
    <name type="common">Slime mold</name>
    <dbReference type="NCBI Taxonomy" id="691883"/>
    <lineage>
        <taxon>Eukaryota</taxon>
        <taxon>Rotosphaerida</taxon>
        <taxon>Fonticulaceae</taxon>
        <taxon>Fonticula</taxon>
    </lineage>
</organism>
<evidence type="ECO:0000256" key="2">
    <source>
        <dbReference type="ARBA" id="ARBA00022679"/>
    </source>
</evidence>
<dbReference type="GeneID" id="20526321"/>
<accession>A0A058ZE17</accession>
<reference evidence="3" key="1">
    <citation type="submission" date="2013-04" db="EMBL/GenBank/DDBJ databases">
        <title>The Genome Sequence of Fonticula alba ATCC 38817.</title>
        <authorList>
            <consortium name="The Broad Institute Genomics Platform"/>
            <person name="Russ C."/>
            <person name="Cuomo C."/>
            <person name="Burger G."/>
            <person name="Gray M.W."/>
            <person name="Holland P.W.H."/>
            <person name="King N."/>
            <person name="Lang F.B.F."/>
            <person name="Roger A.J."/>
            <person name="Ruiz-Trillo I."/>
            <person name="Brown M."/>
            <person name="Walker B."/>
            <person name="Young S."/>
            <person name="Zeng Q."/>
            <person name="Gargeya S."/>
            <person name="Fitzgerald M."/>
            <person name="Haas B."/>
            <person name="Abouelleil A."/>
            <person name="Allen A.W."/>
            <person name="Alvarado L."/>
            <person name="Arachchi H.M."/>
            <person name="Berlin A.M."/>
            <person name="Chapman S.B."/>
            <person name="Gainer-Dewar J."/>
            <person name="Goldberg J."/>
            <person name="Griggs A."/>
            <person name="Gujja S."/>
            <person name="Hansen M."/>
            <person name="Howarth C."/>
            <person name="Imamovic A."/>
            <person name="Ireland A."/>
            <person name="Larimer J."/>
            <person name="McCowan C."/>
            <person name="Murphy C."/>
            <person name="Pearson M."/>
            <person name="Poon T.W."/>
            <person name="Priest M."/>
            <person name="Roberts A."/>
            <person name="Saif S."/>
            <person name="Shea T."/>
            <person name="Sisk P."/>
            <person name="Sykes S."/>
            <person name="Wortman J."/>
            <person name="Nusbaum C."/>
            <person name="Birren B."/>
        </authorList>
    </citation>
    <scope>NUCLEOTIDE SEQUENCE [LARGE SCALE GENOMIC DNA]</scope>
    <source>
        <strain evidence="3">ATCC 38817</strain>
    </source>
</reference>
<dbReference type="InterPro" id="IPR036969">
    <property type="entry name" value="Citrate_synthase_sf"/>
</dbReference>
<dbReference type="GO" id="GO:0046912">
    <property type="term" value="F:acyltransferase activity, acyl groups converted into alkyl on transfer"/>
    <property type="evidence" value="ECO:0007669"/>
    <property type="project" value="InterPro"/>
</dbReference>
<dbReference type="Pfam" id="PF00285">
    <property type="entry name" value="Citrate_synt"/>
    <property type="match status" value="1"/>
</dbReference>
<protein>
    <recommendedName>
        <fullName evidence="5">Citrate synthase</fullName>
    </recommendedName>
</protein>
<dbReference type="PANTHER" id="PTHR42871">
    <property type="entry name" value="CITRATE SYNTHASE"/>
    <property type="match status" value="1"/>
</dbReference>
<gene>
    <name evidence="3" type="ORF">H696_01596</name>
</gene>
<dbReference type="Gene3D" id="1.10.580.10">
    <property type="entry name" value="Citrate Synthase, domain 1"/>
    <property type="match status" value="2"/>
</dbReference>
<keyword evidence="4" id="KW-1185">Reference proteome</keyword>
<keyword evidence="2" id="KW-0808">Transferase</keyword>
<dbReference type="PANTHER" id="PTHR42871:SF1">
    <property type="entry name" value="CITRATE SYNTHASE"/>
    <property type="match status" value="1"/>
</dbReference>
<sequence length="590" mass="63709">MSANEWPFARFFQSGGASAAGDILAQQRLHSLANHLQTAPAAPDYQETLTVVDNRTGKTHTIPIRHGHIVNASDLAKITAPGPLPGPYPAPAVEKTATSAEEPAAGGGPGLLIFDPALASIAVAQSSISFVDGEKGILRYRGIPIEDIAKNFDMCQVAHLLLFGQAPATPEKRREWQQILSPAATPDNMASLARLIFSLPTSGHPMSMFISGLGAMSALHSDSNPALSSSGHNYFRNNPAEADRQIERILRQSPVLAALIFRRCKYRAEGASIEATMAAEAGRLSPAEERTFSEVSSAQAMASFTAQKLIDEPLARDALAAVAAASSHAQAQGWDYATTFLAMSGLGMGADRSLPPPEAFSKALDLLFVLHAEHELNCSTSAMRHISSSAVDPYSAVAGSASALYGPLHGGACEAVLRMLEEIGHVDQVPGYLEKVKRRECLLMGFGHRVYKNYDPRARQAAEAARDVVDTLAALADAGPKSDIAGQTFDAERIADVRRLAAIARRLEEVALNDVYFRDRKLFPNVDFWTGLLYKALGIPTEFFPVMFAMPRLAGWLSHWRETVHEKPAGRIFRPRQIYIPGGTVPPRFE</sequence>
<dbReference type="SUPFAM" id="SSF48256">
    <property type="entry name" value="Citrate synthase"/>
    <property type="match status" value="1"/>
</dbReference>
<name>A0A058ZE17_FONAL</name>
<dbReference type="STRING" id="691883.A0A058ZE17"/>
<dbReference type="InterPro" id="IPR016143">
    <property type="entry name" value="Citrate_synth-like_sm_a-sub"/>
</dbReference>
<evidence type="ECO:0008006" key="5">
    <source>
        <dbReference type="Google" id="ProtNLM"/>
    </source>
</evidence>
<dbReference type="EMBL" id="KB932202">
    <property type="protein sequence ID" value="KCV72196.1"/>
    <property type="molecule type" value="Genomic_DNA"/>
</dbReference>
<dbReference type="PROSITE" id="PS00480">
    <property type="entry name" value="CITRATE_SYNTHASE"/>
    <property type="match status" value="1"/>
</dbReference>
<evidence type="ECO:0000313" key="4">
    <source>
        <dbReference type="Proteomes" id="UP000030693"/>
    </source>
</evidence>
<dbReference type="OrthoDB" id="435022at2759"/>
<dbReference type="AlphaFoldDB" id="A0A058ZE17"/>
<dbReference type="RefSeq" id="XP_009493775.1">
    <property type="nucleotide sequence ID" value="XM_009495500.1"/>
</dbReference>
<evidence type="ECO:0000313" key="3">
    <source>
        <dbReference type="EMBL" id="KCV72196.1"/>
    </source>
</evidence>
<comment type="similarity">
    <text evidence="1">Belongs to the citrate synthase family.</text>
</comment>
<proteinExistence type="inferred from homology"/>
<dbReference type="Proteomes" id="UP000030693">
    <property type="component" value="Unassembled WGS sequence"/>
</dbReference>
<dbReference type="InterPro" id="IPR019810">
    <property type="entry name" value="Citrate_synthase_AS"/>
</dbReference>
<evidence type="ECO:0000256" key="1">
    <source>
        <dbReference type="ARBA" id="ARBA00010566"/>
    </source>
</evidence>